<dbReference type="EMBL" id="JAHLFV010000058">
    <property type="protein sequence ID" value="MBU3849410.1"/>
    <property type="molecule type" value="Genomic_DNA"/>
</dbReference>
<comment type="caution">
    <text evidence="2">The sequence shown here is derived from an EMBL/GenBank/DDBJ whole genome shotgun (WGS) entry which is preliminary data.</text>
</comment>
<reference evidence="2" key="1">
    <citation type="journal article" date="2021" name="PeerJ">
        <title>Extensive microbial diversity within the chicken gut microbiome revealed by metagenomics and culture.</title>
        <authorList>
            <person name="Gilroy R."/>
            <person name="Ravi A."/>
            <person name="Getino M."/>
            <person name="Pursley I."/>
            <person name="Horton D.L."/>
            <person name="Alikhan N.F."/>
            <person name="Baker D."/>
            <person name="Gharbi K."/>
            <person name="Hall N."/>
            <person name="Watson M."/>
            <person name="Adriaenssens E.M."/>
            <person name="Foster-Nyarko E."/>
            <person name="Jarju S."/>
            <person name="Secka A."/>
            <person name="Antonio M."/>
            <person name="Oren A."/>
            <person name="Chaudhuri R.R."/>
            <person name="La Ragione R."/>
            <person name="Hildebrand F."/>
            <person name="Pallen M.J."/>
        </authorList>
    </citation>
    <scope>NUCLEOTIDE SEQUENCE</scope>
    <source>
        <strain evidence="2">Gambia15-2214</strain>
    </source>
</reference>
<name>A0A9E2NYN5_9SPIR</name>
<feature type="region of interest" description="Disordered" evidence="1">
    <location>
        <begin position="83"/>
        <end position="106"/>
    </location>
</feature>
<reference evidence="2" key="2">
    <citation type="submission" date="2021-04" db="EMBL/GenBank/DDBJ databases">
        <authorList>
            <person name="Gilroy R."/>
        </authorList>
    </citation>
    <scope>NUCLEOTIDE SEQUENCE</scope>
    <source>
        <strain evidence="2">Gambia15-2214</strain>
    </source>
</reference>
<sequence>FLVTRKSFPHWQDAVVVYSYTKEEALALLKVYYQDFEVRGSTERMGFAYTEPAPEKEDSYKWREINFRKQKTYANYLTQLCTKQNQRQTPSKENRENRPLTDKTFFPPPRPGERRFELWGYLVIERGSQVLLYTGSPIFKKSVVQGTFEEVCARIQSYIDFCNE</sequence>
<protein>
    <submittedName>
        <fullName evidence="2">Uncharacterized protein</fullName>
    </submittedName>
</protein>
<accession>A0A9E2NYN5</accession>
<evidence type="ECO:0000313" key="3">
    <source>
        <dbReference type="Proteomes" id="UP000823914"/>
    </source>
</evidence>
<feature type="non-terminal residue" evidence="2">
    <location>
        <position position="1"/>
    </location>
</feature>
<dbReference type="Proteomes" id="UP000823914">
    <property type="component" value="Unassembled WGS sequence"/>
</dbReference>
<evidence type="ECO:0000313" key="2">
    <source>
        <dbReference type="EMBL" id="MBU3849410.1"/>
    </source>
</evidence>
<dbReference type="AlphaFoldDB" id="A0A9E2NYN5"/>
<gene>
    <name evidence="2" type="ORF">IAA16_02470</name>
</gene>
<organism evidence="2 3">
    <name type="scientific">Candidatus Treponema excrementipullorum</name>
    <dbReference type="NCBI Taxonomy" id="2838768"/>
    <lineage>
        <taxon>Bacteria</taxon>
        <taxon>Pseudomonadati</taxon>
        <taxon>Spirochaetota</taxon>
        <taxon>Spirochaetia</taxon>
        <taxon>Spirochaetales</taxon>
        <taxon>Treponemataceae</taxon>
        <taxon>Treponema</taxon>
    </lineage>
</organism>
<feature type="compositionally biased region" description="Basic and acidic residues" evidence="1">
    <location>
        <begin position="90"/>
        <end position="101"/>
    </location>
</feature>
<proteinExistence type="predicted"/>
<evidence type="ECO:0000256" key="1">
    <source>
        <dbReference type="SAM" id="MobiDB-lite"/>
    </source>
</evidence>